<dbReference type="InterPro" id="IPR056220">
    <property type="entry name" value="Paratox-like"/>
</dbReference>
<dbReference type="Proteomes" id="UP000254797">
    <property type="component" value="Unassembled WGS sequence"/>
</dbReference>
<dbReference type="EMBL" id="UHFG01000004">
    <property type="protein sequence ID" value="SUN47855.1"/>
    <property type="molecule type" value="Genomic_DNA"/>
</dbReference>
<gene>
    <name evidence="1" type="ORF">NCTC4670_00397</name>
</gene>
<dbReference type="AlphaFoldDB" id="A0A380JSB9"/>
<sequence>MLTYDEFKQAIDDGYITGDTVTIVRKNGQIFDYVLSGEPVRPWEILTEERVEDVLRELR</sequence>
<dbReference type="RefSeq" id="WP_115245744.1">
    <property type="nucleotide sequence ID" value="NZ_UHFG01000004.1"/>
</dbReference>
<organism evidence="1 2">
    <name type="scientific">Streptococcus dysgalactiae subsp. dysgalactiae</name>
    <dbReference type="NCBI Taxonomy" id="99822"/>
    <lineage>
        <taxon>Bacteria</taxon>
        <taxon>Bacillati</taxon>
        <taxon>Bacillota</taxon>
        <taxon>Bacilli</taxon>
        <taxon>Lactobacillales</taxon>
        <taxon>Streptococcaceae</taxon>
        <taxon>Streptococcus</taxon>
    </lineage>
</organism>
<reference evidence="1 2" key="1">
    <citation type="submission" date="2018-06" db="EMBL/GenBank/DDBJ databases">
        <authorList>
            <consortium name="Pathogen Informatics"/>
            <person name="Doyle S."/>
        </authorList>
    </citation>
    <scope>NUCLEOTIDE SEQUENCE [LARGE SCALE GENOMIC DNA]</scope>
    <source>
        <strain evidence="1 2">NCTC4670</strain>
    </source>
</reference>
<name>A0A380JSB9_STRDY</name>
<evidence type="ECO:0000313" key="1">
    <source>
        <dbReference type="EMBL" id="SUN47855.1"/>
    </source>
</evidence>
<protein>
    <submittedName>
        <fullName evidence="1">Phage protein</fullName>
    </submittedName>
</protein>
<proteinExistence type="predicted"/>
<accession>A0A380JSB9</accession>
<evidence type="ECO:0000313" key="2">
    <source>
        <dbReference type="Proteomes" id="UP000254797"/>
    </source>
</evidence>
<dbReference type="Pfam" id="PF24313">
    <property type="entry name" value="Paratox"/>
    <property type="match status" value="1"/>
</dbReference>
<dbReference type="CDD" id="cd19959">
    <property type="entry name" value="paratox"/>
    <property type="match status" value="1"/>
</dbReference>